<accession>A0AAV4C6T3</accession>
<evidence type="ECO:0000259" key="1">
    <source>
        <dbReference type="Pfam" id="PF00078"/>
    </source>
</evidence>
<keyword evidence="2" id="KW-0255">Endonuclease</keyword>
<dbReference type="EMBL" id="BLXT01005895">
    <property type="protein sequence ID" value="GFO27198.1"/>
    <property type="molecule type" value="Genomic_DNA"/>
</dbReference>
<proteinExistence type="predicted"/>
<keyword evidence="2" id="KW-0378">Hydrolase</keyword>
<name>A0AAV4C6T3_9GAST</name>
<dbReference type="PANTHER" id="PTHR31635">
    <property type="entry name" value="REVERSE TRANSCRIPTASE DOMAIN-CONTAINING PROTEIN-RELATED"/>
    <property type="match status" value="1"/>
</dbReference>
<dbReference type="GO" id="GO:0004519">
    <property type="term" value="F:endonuclease activity"/>
    <property type="evidence" value="ECO:0007669"/>
    <property type="project" value="UniProtKB-KW"/>
</dbReference>
<dbReference type="InterPro" id="IPR000477">
    <property type="entry name" value="RT_dom"/>
</dbReference>
<dbReference type="Proteomes" id="UP000735302">
    <property type="component" value="Unassembled WGS sequence"/>
</dbReference>
<dbReference type="AlphaFoldDB" id="A0AAV4C6T3"/>
<protein>
    <submittedName>
        <fullName evidence="2">Endonuclease-reverse transcriptase</fullName>
    </submittedName>
</protein>
<sequence length="177" mass="20308">MIKENGESTTDRDEIITICQTFYRKLYEQTTTDQPTTLTSSPDKGEIPPFLEEEVKESLDEMRKKTTPENDGITNDVMKIGGPQVIKDMTKVFNEVLKRATARIHIDNQISEAFEIQRGVRQGDPISPKLFITVIEQVFKEADIKYGINIDGEYLRDLRFADDVALCTEKEEELVSW</sequence>
<organism evidence="2 3">
    <name type="scientific">Plakobranchus ocellatus</name>
    <dbReference type="NCBI Taxonomy" id="259542"/>
    <lineage>
        <taxon>Eukaryota</taxon>
        <taxon>Metazoa</taxon>
        <taxon>Spiralia</taxon>
        <taxon>Lophotrochozoa</taxon>
        <taxon>Mollusca</taxon>
        <taxon>Gastropoda</taxon>
        <taxon>Heterobranchia</taxon>
        <taxon>Euthyneura</taxon>
        <taxon>Panpulmonata</taxon>
        <taxon>Sacoglossa</taxon>
        <taxon>Placobranchoidea</taxon>
        <taxon>Plakobranchidae</taxon>
        <taxon>Plakobranchus</taxon>
    </lineage>
</organism>
<evidence type="ECO:0000313" key="3">
    <source>
        <dbReference type="Proteomes" id="UP000735302"/>
    </source>
</evidence>
<feature type="domain" description="Reverse transcriptase" evidence="1">
    <location>
        <begin position="95"/>
        <end position="174"/>
    </location>
</feature>
<comment type="caution">
    <text evidence="2">The sequence shown here is derived from an EMBL/GenBank/DDBJ whole genome shotgun (WGS) entry which is preliminary data.</text>
</comment>
<gene>
    <name evidence="2" type="ORF">PoB_005370300</name>
</gene>
<dbReference type="Pfam" id="PF00078">
    <property type="entry name" value="RVT_1"/>
    <property type="match status" value="1"/>
</dbReference>
<reference evidence="2 3" key="1">
    <citation type="journal article" date="2021" name="Elife">
        <title>Chloroplast acquisition without the gene transfer in kleptoplastic sea slugs, Plakobranchus ocellatus.</title>
        <authorList>
            <person name="Maeda T."/>
            <person name="Takahashi S."/>
            <person name="Yoshida T."/>
            <person name="Shimamura S."/>
            <person name="Takaki Y."/>
            <person name="Nagai Y."/>
            <person name="Toyoda A."/>
            <person name="Suzuki Y."/>
            <person name="Arimoto A."/>
            <person name="Ishii H."/>
            <person name="Satoh N."/>
            <person name="Nishiyama T."/>
            <person name="Hasebe M."/>
            <person name="Maruyama T."/>
            <person name="Minagawa J."/>
            <person name="Obokata J."/>
            <person name="Shigenobu S."/>
        </authorList>
    </citation>
    <scope>NUCLEOTIDE SEQUENCE [LARGE SCALE GENOMIC DNA]</scope>
</reference>
<keyword evidence="2" id="KW-0540">Nuclease</keyword>
<evidence type="ECO:0000313" key="2">
    <source>
        <dbReference type="EMBL" id="GFO27198.1"/>
    </source>
</evidence>
<dbReference type="PANTHER" id="PTHR31635:SF196">
    <property type="entry name" value="REVERSE TRANSCRIPTASE DOMAIN-CONTAINING PROTEIN-RELATED"/>
    <property type="match status" value="1"/>
</dbReference>
<keyword evidence="3" id="KW-1185">Reference proteome</keyword>